<keyword evidence="2" id="KW-1185">Reference proteome</keyword>
<protein>
    <submittedName>
        <fullName evidence="1">Uncharacterized protein</fullName>
    </submittedName>
</protein>
<evidence type="ECO:0000313" key="2">
    <source>
        <dbReference type="Proteomes" id="UP000014500"/>
    </source>
</evidence>
<dbReference type="AlphaFoldDB" id="T1J776"/>
<reference evidence="2" key="1">
    <citation type="submission" date="2011-05" db="EMBL/GenBank/DDBJ databases">
        <authorList>
            <person name="Richards S.R."/>
            <person name="Qu J."/>
            <person name="Jiang H."/>
            <person name="Jhangiani S.N."/>
            <person name="Agravi P."/>
            <person name="Goodspeed R."/>
            <person name="Gross S."/>
            <person name="Mandapat C."/>
            <person name="Jackson L."/>
            <person name="Mathew T."/>
            <person name="Pu L."/>
            <person name="Thornton R."/>
            <person name="Saada N."/>
            <person name="Wilczek-Boney K.B."/>
            <person name="Lee S."/>
            <person name="Kovar C."/>
            <person name="Wu Y."/>
            <person name="Scherer S.E."/>
            <person name="Worley K.C."/>
            <person name="Muzny D.M."/>
            <person name="Gibbs R."/>
        </authorList>
    </citation>
    <scope>NUCLEOTIDE SEQUENCE</scope>
    <source>
        <strain evidence="2">Brora</strain>
    </source>
</reference>
<dbReference type="EnsemblMetazoa" id="SMAR009510-RA">
    <property type="protein sequence ID" value="SMAR009510-PA"/>
    <property type="gene ID" value="SMAR009510"/>
</dbReference>
<organism evidence="1 2">
    <name type="scientific">Strigamia maritima</name>
    <name type="common">European centipede</name>
    <name type="synonym">Geophilus maritimus</name>
    <dbReference type="NCBI Taxonomy" id="126957"/>
    <lineage>
        <taxon>Eukaryota</taxon>
        <taxon>Metazoa</taxon>
        <taxon>Ecdysozoa</taxon>
        <taxon>Arthropoda</taxon>
        <taxon>Myriapoda</taxon>
        <taxon>Chilopoda</taxon>
        <taxon>Pleurostigmophora</taxon>
        <taxon>Geophilomorpha</taxon>
        <taxon>Linotaeniidae</taxon>
        <taxon>Strigamia</taxon>
    </lineage>
</organism>
<dbReference type="PANTHER" id="PTHR35617:SF3">
    <property type="entry name" value="CORE-BINDING (CB) DOMAIN-CONTAINING PROTEIN"/>
    <property type="match status" value="1"/>
</dbReference>
<accession>T1J776</accession>
<sequence>ESKSGYTFGPIIESKHSILQDRNYCHIPLVSSRKSESQSDFVMTRFKNPHLCSVSLLKFYLNYTKLLRRGNERLFLVASRPHNAVTATSVARWIKDVLASAEVNTPDPLGRQPHLSLLKKELV</sequence>
<dbReference type="EMBL" id="JH431915">
    <property type="status" value="NOT_ANNOTATED_CDS"/>
    <property type="molecule type" value="Genomic_DNA"/>
</dbReference>
<proteinExistence type="predicted"/>
<dbReference type="HOGENOM" id="CLU_2021098_0_0_1"/>
<dbReference type="Proteomes" id="UP000014500">
    <property type="component" value="Unassembled WGS sequence"/>
</dbReference>
<evidence type="ECO:0000313" key="1">
    <source>
        <dbReference type="EnsemblMetazoa" id="SMAR009510-PA"/>
    </source>
</evidence>
<name>T1J776_STRMM</name>
<reference evidence="1" key="2">
    <citation type="submission" date="2015-02" db="UniProtKB">
        <authorList>
            <consortium name="EnsemblMetazoa"/>
        </authorList>
    </citation>
    <scope>IDENTIFICATION</scope>
</reference>
<dbReference type="PhylomeDB" id="T1J776"/>
<dbReference type="PANTHER" id="PTHR35617">
    <property type="entry name" value="PHAGE_INTEGRASE DOMAIN-CONTAINING PROTEIN"/>
    <property type="match status" value="1"/>
</dbReference>